<evidence type="ECO:0000313" key="4">
    <source>
        <dbReference type="Proteomes" id="UP000321577"/>
    </source>
</evidence>
<dbReference type="PANTHER" id="PTHR15160">
    <property type="entry name" value="VON HIPPEL-LINDAU PROTEIN"/>
    <property type="match status" value="1"/>
</dbReference>
<gene>
    <name evidence="3" type="ORF">BGE01nite_10960</name>
</gene>
<dbReference type="InterPro" id="IPR036104">
    <property type="entry name" value="BFN_sf"/>
</dbReference>
<sequence length="241" mass="26327">MNREVIEAQVRAVLPLDGSFAVFLGNEDKTFVIYVDEAVGSAISMFMRGVSKERPLTHDLLASVLMAFGGKVDRVIINNVQGSVFFARIILSAENQLHARKVIELDARPSDSLALALQQGAPIFVAAHVWDSVEDVSETLAEIEKRSAEQAAAAEDDDDDDLDSDDDDGDDEDDDDDDDLDEIDPDDLDLDSLDDVDDEEEKKDSGTDAPSDAGGGKKGYDDGYGHLDDDDDEGEEWKKDK</sequence>
<dbReference type="RefSeq" id="WP_146849266.1">
    <property type="nucleotide sequence ID" value="NZ_BKAG01000005.1"/>
</dbReference>
<dbReference type="PANTHER" id="PTHR15160:SF1">
    <property type="entry name" value="VON HIPPEL-LINDAU DISEASE TUMOR SUPPRESSOR"/>
    <property type="match status" value="1"/>
</dbReference>
<dbReference type="Proteomes" id="UP000321577">
    <property type="component" value="Unassembled WGS sequence"/>
</dbReference>
<comment type="caution">
    <text evidence="3">The sequence shown here is derived from an EMBL/GenBank/DDBJ whole genome shotgun (WGS) entry which is preliminary data.</text>
</comment>
<dbReference type="OrthoDB" id="9788698at2"/>
<feature type="compositionally biased region" description="Basic and acidic residues" evidence="1">
    <location>
        <begin position="218"/>
        <end position="227"/>
    </location>
</feature>
<dbReference type="GO" id="GO:0004518">
    <property type="term" value="F:nuclease activity"/>
    <property type="evidence" value="ECO:0007669"/>
    <property type="project" value="InterPro"/>
</dbReference>
<feature type="region of interest" description="Disordered" evidence="1">
    <location>
        <begin position="145"/>
        <end position="241"/>
    </location>
</feature>
<proteinExistence type="predicted"/>
<reference evidence="3 4" key="1">
    <citation type="submission" date="2019-07" db="EMBL/GenBank/DDBJ databases">
        <title>Whole genome shotgun sequence of Brevifollis gellanilyticus NBRC 108608.</title>
        <authorList>
            <person name="Hosoyama A."/>
            <person name="Uohara A."/>
            <person name="Ohji S."/>
            <person name="Ichikawa N."/>
        </authorList>
    </citation>
    <scope>NUCLEOTIDE SEQUENCE [LARGE SCALE GENOMIC DNA]</scope>
    <source>
        <strain evidence="3 4">NBRC 108608</strain>
    </source>
</reference>
<organism evidence="3 4">
    <name type="scientific">Brevifollis gellanilyticus</name>
    <dbReference type="NCBI Taxonomy" id="748831"/>
    <lineage>
        <taxon>Bacteria</taxon>
        <taxon>Pseudomonadati</taxon>
        <taxon>Verrucomicrobiota</taxon>
        <taxon>Verrucomicrobiia</taxon>
        <taxon>Verrucomicrobiales</taxon>
        <taxon>Verrucomicrobiaceae</taxon>
    </lineage>
</organism>
<evidence type="ECO:0000313" key="3">
    <source>
        <dbReference type="EMBL" id="GEP41805.1"/>
    </source>
</evidence>
<dbReference type="Gene3D" id="3.10.690.10">
    <property type="entry name" value="Bifunctional nuclease domain"/>
    <property type="match status" value="1"/>
</dbReference>
<dbReference type="AlphaFoldDB" id="A0A512M4Y4"/>
<name>A0A512M4Y4_9BACT</name>
<dbReference type="InterPro" id="IPR003729">
    <property type="entry name" value="Bi_nuclease_dom"/>
</dbReference>
<feature type="domain" description="BFN" evidence="2">
    <location>
        <begin position="2"/>
        <end position="137"/>
    </location>
</feature>
<keyword evidence="4" id="KW-1185">Reference proteome</keyword>
<feature type="compositionally biased region" description="Acidic residues" evidence="1">
    <location>
        <begin position="154"/>
        <end position="201"/>
    </location>
</feature>
<dbReference type="Pfam" id="PF02577">
    <property type="entry name" value="BFN_dom"/>
    <property type="match status" value="1"/>
</dbReference>
<dbReference type="EMBL" id="BKAG01000005">
    <property type="protein sequence ID" value="GEP41805.1"/>
    <property type="molecule type" value="Genomic_DNA"/>
</dbReference>
<evidence type="ECO:0000259" key="2">
    <source>
        <dbReference type="PROSITE" id="PS51658"/>
    </source>
</evidence>
<accession>A0A512M4Y4</accession>
<protein>
    <recommendedName>
        <fullName evidence="2">BFN domain-containing protein</fullName>
    </recommendedName>
</protein>
<dbReference type="PROSITE" id="PS51658">
    <property type="entry name" value="BFN"/>
    <property type="match status" value="1"/>
</dbReference>
<dbReference type="SUPFAM" id="SSF103256">
    <property type="entry name" value="Hypothetical protein TM0160"/>
    <property type="match status" value="1"/>
</dbReference>
<evidence type="ECO:0000256" key="1">
    <source>
        <dbReference type="SAM" id="MobiDB-lite"/>
    </source>
</evidence>